<dbReference type="AlphaFoldDB" id="A6DU10"/>
<gene>
    <name evidence="2" type="ORF">LNTAR_13427</name>
</gene>
<dbReference type="RefSeq" id="WP_007281296.1">
    <property type="nucleotide sequence ID" value="NZ_ABCK01000044.1"/>
</dbReference>
<dbReference type="SUPFAM" id="SSF54534">
    <property type="entry name" value="FKBP-like"/>
    <property type="match status" value="1"/>
</dbReference>
<dbReference type="Gene3D" id="3.10.50.30">
    <property type="entry name" value="Transcription elongation factor, GreA/GreB, C-terminal domain"/>
    <property type="match status" value="1"/>
</dbReference>
<evidence type="ECO:0000313" key="3">
    <source>
        <dbReference type="Proteomes" id="UP000004947"/>
    </source>
</evidence>
<evidence type="ECO:0000313" key="2">
    <source>
        <dbReference type="EMBL" id="EDM24876.1"/>
    </source>
</evidence>
<dbReference type="eggNOG" id="COG0782">
    <property type="taxonomic scope" value="Bacteria"/>
</dbReference>
<dbReference type="InterPro" id="IPR001437">
    <property type="entry name" value="Tscrpt_elong_fac_GreA/B_C"/>
</dbReference>
<dbReference type="STRING" id="313628.LNTAR_13427"/>
<comment type="caution">
    <text evidence="2">The sequence shown here is derived from an EMBL/GenBank/DDBJ whole genome shotgun (WGS) entry which is preliminary data.</text>
</comment>
<organism evidence="2 3">
    <name type="scientific">Lentisphaera araneosa HTCC2155</name>
    <dbReference type="NCBI Taxonomy" id="313628"/>
    <lineage>
        <taxon>Bacteria</taxon>
        <taxon>Pseudomonadati</taxon>
        <taxon>Lentisphaerota</taxon>
        <taxon>Lentisphaeria</taxon>
        <taxon>Lentisphaerales</taxon>
        <taxon>Lentisphaeraceae</taxon>
        <taxon>Lentisphaera</taxon>
    </lineage>
</organism>
<sequence length="156" mass="17245">MNKNELVKVILERLRGDYQESLDAINETAETATHEENIAKSKYDTKSIEAAYLVEGQIKRNGELEAEIAAYQAMRIRSFGKKSRALLSALIKLEDESGQTIDLFMGPQAGGMIIEGVQVITPPSPLGQALLGKYCGDEVSLELEGKIQKYRVLDLN</sequence>
<dbReference type="Pfam" id="PF01272">
    <property type="entry name" value="GreA_GreB"/>
    <property type="match status" value="1"/>
</dbReference>
<reference evidence="2 3" key="1">
    <citation type="journal article" date="2010" name="J. Bacteriol.">
        <title>Genome sequence of Lentisphaera araneosa HTCC2155T, the type species of the order Lentisphaerales in the phylum Lentisphaerae.</title>
        <authorList>
            <person name="Thrash J.C."/>
            <person name="Cho J.C."/>
            <person name="Vergin K.L."/>
            <person name="Morris R.M."/>
            <person name="Giovannoni S.J."/>
        </authorList>
    </citation>
    <scope>NUCLEOTIDE SEQUENCE [LARGE SCALE GENOMIC DNA]</scope>
    <source>
        <strain evidence="2 3">HTCC2155</strain>
    </source>
</reference>
<protein>
    <recommendedName>
        <fullName evidence="1">Transcription elongation factor GreA/GreB C-terminal domain-containing protein</fullName>
    </recommendedName>
</protein>
<keyword evidence="3" id="KW-1185">Reference proteome</keyword>
<dbReference type="OrthoDB" id="5293337at2"/>
<dbReference type="GO" id="GO:0070063">
    <property type="term" value="F:RNA polymerase binding"/>
    <property type="evidence" value="ECO:0007669"/>
    <property type="project" value="InterPro"/>
</dbReference>
<accession>A6DU10</accession>
<dbReference type="InterPro" id="IPR023459">
    <property type="entry name" value="Tscrpt_elong_fac_GreA/B_fam"/>
</dbReference>
<dbReference type="PIRSF" id="PIRSF006092">
    <property type="entry name" value="GreA_GreB"/>
    <property type="match status" value="1"/>
</dbReference>
<proteinExistence type="predicted"/>
<evidence type="ECO:0000259" key="1">
    <source>
        <dbReference type="Pfam" id="PF01272"/>
    </source>
</evidence>
<name>A6DU10_9BACT</name>
<dbReference type="GO" id="GO:0032784">
    <property type="term" value="P:regulation of DNA-templated transcription elongation"/>
    <property type="evidence" value="ECO:0007669"/>
    <property type="project" value="InterPro"/>
</dbReference>
<dbReference type="Proteomes" id="UP000004947">
    <property type="component" value="Unassembled WGS sequence"/>
</dbReference>
<dbReference type="EMBL" id="ABCK01000044">
    <property type="protein sequence ID" value="EDM24876.1"/>
    <property type="molecule type" value="Genomic_DNA"/>
</dbReference>
<dbReference type="InterPro" id="IPR036953">
    <property type="entry name" value="GreA/GreB_C_sf"/>
</dbReference>
<feature type="domain" description="Transcription elongation factor GreA/GreB C-terminal" evidence="1">
    <location>
        <begin position="118"/>
        <end position="154"/>
    </location>
</feature>
<dbReference type="GO" id="GO:0003677">
    <property type="term" value="F:DNA binding"/>
    <property type="evidence" value="ECO:0007669"/>
    <property type="project" value="InterPro"/>
</dbReference>